<dbReference type="EMBL" id="JBKBDE010000003">
    <property type="protein sequence ID" value="MFN6551139.1"/>
    <property type="molecule type" value="Genomic_DNA"/>
</dbReference>
<gene>
    <name evidence="1" type="ORF">ACK4CP_12085</name>
</gene>
<comment type="caution">
    <text evidence="1">The sequence shown here is derived from an EMBL/GenBank/DDBJ whole genome shotgun (WGS) entry which is preliminary data.</text>
</comment>
<evidence type="ECO:0000313" key="2">
    <source>
        <dbReference type="Proteomes" id="UP001635817"/>
    </source>
</evidence>
<organism evidence="1 2">
    <name type="scientific">Mycolicibacterium septicum</name>
    <dbReference type="NCBI Taxonomy" id="98668"/>
    <lineage>
        <taxon>Bacteria</taxon>
        <taxon>Bacillati</taxon>
        <taxon>Actinomycetota</taxon>
        <taxon>Actinomycetes</taxon>
        <taxon>Mycobacteriales</taxon>
        <taxon>Mycobacteriaceae</taxon>
        <taxon>Mycolicibacterium</taxon>
    </lineage>
</organism>
<reference evidence="1 2" key="1">
    <citation type="submission" date="2024-12" db="EMBL/GenBank/DDBJ databases">
        <title>The coexistence of Mycolicibacterium septicum and Mycolicibacterium nivoides in clinical samples.</title>
        <authorList>
            <person name="Wang C."/>
            <person name="Feng Y."/>
            <person name="Zong Z."/>
        </authorList>
    </citation>
    <scope>NUCLEOTIDE SEQUENCE [LARGE SCALE GENOMIC DNA]</scope>
    <source>
        <strain evidence="1 2">120310</strain>
    </source>
</reference>
<proteinExistence type="predicted"/>
<sequence length="41" mass="4538">MAVDTSCSLRVYPGYHTWQFAAAAFAYALPWLGQRVHVPGV</sequence>
<dbReference type="Proteomes" id="UP001635817">
    <property type="component" value="Unassembled WGS sequence"/>
</dbReference>
<dbReference type="RefSeq" id="WP_409549832.1">
    <property type="nucleotide sequence ID" value="NZ_JBKBDE010000003.1"/>
</dbReference>
<keyword evidence="2" id="KW-1185">Reference proteome</keyword>
<accession>A0ABW9LV75</accession>
<evidence type="ECO:0000313" key="1">
    <source>
        <dbReference type="EMBL" id="MFN6551139.1"/>
    </source>
</evidence>
<name>A0ABW9LV75_9MYCO</name>
<protein>
    <submittedName>
        <fullName evidence="1">Uncharacterized protein</fullName>
    </submittedName>
</protein>